<feature type="compositionally biased region" description="Polar residues" evidence="2">
    <location>
        <begin position="806"/>
        <end position="818"/>
    </location>
</feature>
<feature type="compositionally biased region" description="Basic residues" evidence="2">
    <location>
        <begin position="875"/>
        <end position="887"/>
    </location>
</feature>
<dbReference type="InterPro" id="IPR014768">
    <property type="entry name" value="GBD/FH3_dom"/>
</dbReference>
<feature type="compositionally biased region" description="Basic and acidic residues" evidence="2">
    <location>
        <begin position="397"/>
        <end position="408"/>
    </location>
</feature>
<dbReference type="InterPro" id="IPR016024">
    <property type="entry name" value="ARM-type_fold"/>
</dbReference>
<feature type="compositionally biased region" description="Basic and acidic residues" evidence="2">
    <location>
        <begin position="857"/>
        <end position="866"/>
    </location>
</feature>
<feature type="region of interest" description="Disordered" evidence="2">
    <location>
        <begin position="1092"/>
        <end position="1183"/>
    </location>
</feature>
<comment type="caution">
    <text evidence="5">The sequence shown here is derived from an EMBL/GenBank/DDBJ whole genome shotgun (WGS) entry which is preliminary data.</text>
</comment>
<dbReference type="PANTHER" id="PTHR46345">
    <property type="entry name" value="INVERTED FORMIN-2"/>
    <property type="match status" value="1"/>
</dbReference>
<evidence type="ECO:0000256" key="2">
    <source>
        <dbReference type="SAM" id="MobiDB-lite"/>
    </source>
</evidence>
<dbReference type="InterPro" id="IPR042201">
    <property type="entry name" value="FH2_Formin_sf"/>
</dbReference>
<evidence type="ECO:0000313" key="5">
    <source>
        <dbReference type="EMBL" id="KAK5649907.1"/>
    </source>
</evidence>
<reference evidence="5 6" key="1">
    <citation type="journal article" date="2024" name="Insects">
        <title>An Improved Chromosome-Level Genome Assembly of the Firefly Pyrocoelia pectoralis.</title>
        <authorList>
            <person name="Fu X."/>
            <person name="Meyer-Rochow V.B."/>
            <person name="Ballantyne L."/>
            <person name="Zhu X."/>
        </authorList>
    </citation>
    <scope>NUCLEOTIDE SEQUENCE [LARGE SCALE GENOMIC DNA]</scope>
    <source>
        <strain evidence="5">XCY_ONT2</strain>
    </source>
</reference>
<dbReference type="EMBL" id="JAVRBK010000001">
    <property type="protein sequence ID" value="KAK5649907.1"/>
    <property type="molecule type" value="Genomic_DNA"/>
</dbReference>
<feature type="compositionally biased region" description="Basic and acidic residues" evidence="2">
    <location>
        <begin position="1110"/>
        <end position="1122"/>
    </location>
</feature>
<dbReference type="PROSITE" id="PS51444">
    <property type="entry name" value="FH2"/>
    <property type="match status" value="1"/>
</dbReference>
<feature type="region of interest" description="Disordered" evidence="2">
    <location>
        <begin position="1318"/>
        <end position="1353"/>
    </location>
</feature>
<evidence type="ECO:0000259" key="3">
    <source>
        <dbReference type="PROSITE" id="PS51232"/>
    </source>
</evidence>
<feature type="region of interest" description="Disordered" evidence="2">
    <location>
        <begin position="792"/>
        <end position="922"/>
    </location>
</feature>
<evidence type="ECO:0000259" key="4">
    <source>
        <dbReference type="PROSITE" id="PS51444"/>
    </source>
</evidence>
<evidence type="ECO:0000313" key="6">
    <source>
        <dbReference type="Proteomes" id="UP001329430"/>
    </source>
</evidence>
<dbReference type="InterPro" id="IPR011989">
    <property type="entry name" value="ARM-like"/>
</dbReference>
<feature type="region of interest" description="Disordered" evidence="2">
    <location>
        <begin position="1451"/>
        <end position="1571"/>
    </location>
</feature>
<evidence type="ECO:0000256" key="1">
    <source>
        <dbReference type="SAM" id="Coils"/>
    </source>
</evidence>
<feature type="compositionally biased region" description="Polar residues" evidence="2">
    <location>
        <begin position="1333"/>
        <end position="1350"/>
    </location>
</feature>
<accession>A0AAN7ZRV7</accession>
<dbReference type="InterPro" id="IPR010472">
    <property type="entry name" value="FH3_dom"/>
</dbReference>
<feature type="compositionally biased region" description="Low complexity" evidence="2">
    <location>
        <begin position="1464"/>
        <end position="1477"/>
    </location>
</feature>
<dbReference type="Proteomes" id="UP001329430">
    <property type="component" value="Chromosome 1"/>
</dbReference>
<feature type="domain" description="GBD/FH3" evidence="3">
    <location>
        <begin position="1"/>
        <end position="227"/>
    </location>
</feature>
<dbReference type="Pfam" id="PF02181">
    <property type="entry name" value="FH2"/>
    <property type="match status" value="1"/>
</dbReference>
<dbReference type="SUPFAM" id="SSF101447">
    <property type="entry name" value="Formin homology 2 domain (FH2 domain)"/>
    <property type="match status" value="1"/>
</dbReference>
<dbReference type="Gene3D" id="1.20.58.2220">
    <property type="entry name" value="Formin, FH2 domain"/>
    <property type="match status" value="1"/>
</dbReference>
<dbReference type="Gene3D" id="1.10.238.150">
    <property type="entry name" value="Formin, FH3 diaphanous domain"/>
    <property type="match status" value="1"/>
</dbReference>
<feature type="region of interest" description="Disordered" evidence="2">
    <location>
        <begin position="746"/>
        <end position="775"/>
    </location>
</feature>
<feature type="compositionally biased region" description="Polar residues" evidence="2">
    <location>
        <begin position="746"/>
        <end position="762"/>
    </location>
</feature>
<dbReference type="SUPFAM" id="SSF48371">
    <property type="entry name" value="ARM repeat"/>
    <property type="match status" value="1"/>
</dbReference>
<feature type="compositionally biased region" description="Basic and acidic residues" evidence="2">
    <location>
        <begin position="1318"/>
        <end position="1328"/>
    </location>
</feature>
<evidence type="ECO:0008006" key="7">
    <source>
        <dbReference type="Google" id="ProtNLM"/>
    </source>
</evidence>
<dbReference type="PANTHER" id="PTHR46345:SF8">
    <property type="entry name" value="FORMIN 3, ISOFORM B"/>
    <property type="match status" value="1"/>
</dbReference>
<feature type="compositionally biased region" description="Low complexity" evidence="2">
    <location>
        <begin position="1545"/>
        <end position="1561"/>
    </location>
</feature>
<feature type="domain" description="FH2" evidence="4">
    <location>
        <begin position="328"/>
        <end position="736"/>
    </location>
</feature>
<feature type="compositionally biased region" description="Basic and acidic residues" evidence="2">
    <location>
        <begin position="1454"/>
        <end position="1463"/>
    </location>
</feature>
<keyword evidence="6" id="KW-1185">Reference proteome</keyword>
<proteinExistence type="predicted"/>
<gene>
    <name evidence="5" type="ORF">RI129_000936</name>
</gene>
<feature type="compositionally biased region" description="Polar residues" evidence="2">
    <location>
        <begin position="1491"/>
        <end position="1544"/>
    </location>
</feature>
<sequence>MQTMDSRIGLDFIVENPEYIGKLAAALDTTTITVKKQVIELLSALCVHNGEGHARALDTLDHYRKIKGERYRLNVVVKELDCATAVDYQTALVAFINCLIISTPRLTDRTRLRNEFIGCHLLPVLSHLRKCAEAEPELAVQLDVFDEQRESDDAQSMQGPHGVDLNSPLDVFYAILKQVADTPQEIPFLSILQHLLRVDPKEAVSDIIWDTAERLVHRATLLENREDATRLLRTPSVQAKLFCQCQLRSDSSPSRRQSLNSIPLSPQLSPPPPPPLGSALPPPPPPPPIIPAPPNIPPPAPLPPPPQKIQTPASPTIEIDTIIEKLPQQETPTPKIKMKTINWNKIPNNKVIGKNNIWTQVAYSHQHSPRVDMDWSEMEDLFCQQIPPSAQNSPKLGNRDGNTDTLERRMRKENTEITLLDGKRSLNVNIFLKQFRSTNEEIIQLIKDGEHEHIGAEKLRGLLKILPEVDELDMLKSFAGDFNKLGNAEKFLIQLTNLSNYKLRIESMLLKEEFASNMNYLEPSINSMLVAAEDLMTNHPLQDVLYMILVAGNFLNSGGYAGNAAGVKLSSLQKITDIRANKPNMNLIHYVALQAEKRNNSKLLTFADNVGVLEDAAKNTVEQLYNEIKTMDIRIRKIKKLIDLPSTETEIKLQMADFLMMAEREVTNLQRDMKQLENVRKQLADFFCEDVNTFKLEECYRIFHGIYIKFRQAVAENTRRKIQEEHANARRKQREELIATRRRQMGNLTGTPDSEGTFNDTQIYDPRTGFPMKKGRKVANGNIVTSEEELSIAGSPSVTRRRLGSFNGQYSGDTTPSITGKEDKSPDITPNGSLRRRRSRVLSEEDEGNLMDFLRTSGHENRERKSWGSLDRSWARRARGSASRKRPTLLGADFSYDRERPSSPSPLAESKPLFSASEDEARPKEWRQKIESWLQANENDQITDESRRKRIVNRRSFEMDSESERSSNLETLPEGKQIYSGGQSVYRRVYPDWTPSTTIDKMDIVSAMETVEEVQPTLKDKSAWRKSNLNVANSTEATGEQTVRHRQAPQVMVPMDTTDLKLAKNDRKELITSLAGRPASDKLTLYICNPGNQINTSSKERRCTPNASHQPHDSDSNNKVDIDQDNIETPPAIRRVFTPTPTEKREPTTPSPCKRLMSRSKEDKEPLSPDEPEGTATLGDGQFDRFSAARRTRRYKRTSENTDVISPELVADAHVIKPTQVHVETSTTVCSEQDIDKESRLKVWQGRLKNQPEATSDLKVSVSRRNRHQTGINHEEVKKALQLNISSPIDIKPRNNLSSIKITSPYTNLDENIKTDAQGRKTKEHENDEGFEETQSLMSESPSQGTSSGGNYEPDMVDSSLIIASYNSSNRMSDNCVSVNSTNRTHIPNSVGKNSKQVQMSSKNILNASAASHKIVRNLERTNSVKHSPQTTKVSIIPRRSASLRKMELPSVTPDKKYVERSNSRNSLVSSRSSLNSATSTCTVKRIPLKASTNGNSNMSKTVNRTPSAKTLSATNKSGLIRRTPSTTTNQKPPRPHTQVSSFMKPTTSSTTKTNSSNLPSRIQTPVFRMK</sequence>
<name>A0AAN7ZRV7_9COLE</name>
<dbReference type="Pfam" id="PF06367">
    <property type="entry name" value="Drf_FH3"/>
    <property type="match status" value="1"/>
</dbReference>
<feature type="compositionally biased region" description="Polar residues" evidence="2">
    <location>
        <begin position="248"/>
        <end position="260"/>
    </location>
</feature>
<feature type="region of interest" description="Disordered" evidence="2">
    <location>
        <begin position="387"/>
        <end position="408"/>
    </location>
</feature>
<dbReference type="InterPro" id="IPR015425">
    <property type="entry name" value="FH2_Formin"/>
</dbReference>
<feature type="coiled-coil region" evidence="1">
    <location>
        <begin position="659"/>
        <end position="686"/>
    </location>
</feature>
<feature type="compositionally biased region" description="Pro residues" evidence="2">
    <location>
        <begin position="268"/>
        <end position="307"/>
    </location>
</feature>
<protein>
    <recommendedName>
        <fullName evidence="7">FH2 domain-containing protein</fullName>
    </recommendedName>
</protein>
<dbReference type="Gene3D" id="1.25.10.10">
    <property type="entry name" value="Leucine-rich Repeat Variant"/>
    <property type="match status" value="1"/>
</dbReference>
<keyword evidence="1" id="KW-0175">Coiled coil</keyword>
<dbReference type="PROSITE" id="PS51232">
    <property type="entry name" value="GBD_FH3"/>
    <property type="match status" value="1"/>
</dbReference>
<dbReference type="GO" id="GO:0003779">
    <property type="term" value="F:actin binding"/>
    <property type="evidence" value="ECO:0007669"/>
    <property type="project" value="InterPro"/>
</dbReference>
<organism evidence="5 6">
    <name type="scientific">Pyrocoelia pectoralis</name>
    <dbReference type="NCBI Taxonomy" id="417401"/>
    <lineage>
        <taxon>Eukaryota</taxon>
        <taxon>Metazoa</taxon>
        <taxon>Ecdysozoa</taxon>
        <taxon>Arthropoda</taxon>
        <taxon>Hexapoda</taxon>
        <taxon>Insecta</taxon>
        <taxon>Pterygota</taxon>
        <taxon>Neoptera</taxon>
        <taxon>Endopterygota</taxon>
        <taxon>Coleoptera</taxon>
        <taxon>Polyphaga</taxon>
        <taxon>Elateriformia</taxon>
        <taxon>Elateroidea</taxon>
        <taxon>Lampyridae</taxon>
        <taxon>Lampyrinae</taxon>
        <taxon>Pyrocoelia</taxon>
    </lineage>
</organism>
<dbReference type="SMART" id="SM01139">
    <property type="entry name" value="Drf_FH3"/>
    <property type="match status" value="1"/>
</dbReference>
<feature type="region of interest" description="Disordered" evidence="2">
    <location>
        <begin position="248"/>
        <end position="312"/>
    </location>
</feature>
<dbReference type="SMART" id="SM00498">
    <property type="entry name" value="FH2"/>
    <property type="match status" value="1"/>
</dbReference>